<sequence>MLNPRRFSATSNFNDGPEQSSDLGGSFSNAELSTTWSPLSHYGNTLGLVGTPPPSLANPAYIHTAQSLHDSYYYPHSPYGSPQASLSHQQSGTLATREVPRIRIHTGVPASSNGTIIQDPRSPYERSPSALLTPSPSAVYSNSSPSSTGSVPPITPHTPFGHISTPYMHPSPASGSYISPSTISPQLLDQDSFCPPASPEIDATRRVLDIAYEIGHPLGTPLVPQTDYRPHTQSDRRRYVEQATLEPAILFWTIRPDAHGRPRKQLGMPLSDAIHCRFMALVERDDPMFQERGPSVSIRINWPGYAPWSRQIPTRDFRSPPQPVTRSKLARNVAKTVYRFIEETNGRQMDDPSQEIWRVGKGYIELEDLMLVGLQHRLSYVIPCATLVLGSRLPGAGVPCSGVVHPQSAFTSSLTTSVSAYHRPCTAATALDSFAAALESKLEGTVARRVCCPMPITPDDPADRTTLGLGAPRHTDYSSLMTHGAHGGLRPGALGYTHSLITY</sequence>
<gene>
    <name evidence="1" type="ORF">NUW54_g747</name>
</gene>
<evidence type="ECO:0000313" key="2">
    <source>
        <dbReference type="Proteomes" id="UP001144978"/>
    </source>
</evidence>
<keyword evidence="2" id="KW-1185">Reference proteome</keyword>
<proteinExistence type="predicted"/>
<evidence type="ECO:0000313" key="1">
    <source>
        <dbReference type="EMBL" id="KAJ3016711.1"/>
    </source>
</evidence>
<dbReference type="EMBL" id="JANSHE010000106">
    <property type="protein sequence ID" value="KAJ3016711.1"/>
    <property type="molecule type" value="Genomic_DNA"/>
</dbReference>
<protein>
    <submittedName>
        <fullName evidence="1">Uncharacterized protein</fullName>
    </submittedName>
</protein>
<reference evidence="1" key="1">
    <citation type="submission" date="2022-08" db="EMBL/GenBank/DDBJ databases">
        <title>Genome Sequence of Pycnoporus sanguineus.</title>
        <authorList>
            <person name="Buettner E."/>
        </authorList>
    </citation>
    <scope>NUCLEOTIDE SEQUENCE</scope>
    <source>
        <strain evidence="1">CG-C14</strain>
    </source>
</reference>
<dbReference type="Proteomes" id="UP001144978">
    <property type="component" value="Unassembled WGS sequence"/>
</dbReference>
<organism evidence="1 2">
    <name type="scientific">Trametes sanguinea</name>
    <dbReference type="NCBI Taxonomy" id="158606"/>
    <lineage>
        <taxon>Eukaryota</taxon>
        <taxon>Fungi</taxon>
        <taxon>Dikarya</taxon>
        <taxon>Basidiomycota</taxon>
        <taxon>Agaricomycotina</taxon>
        <taxon>Agaricomycetes</taxon>
        <taxon>Polyporales</taxon>
        <taxon>Polyporaceae</taxon>
        <taxon>Trametes</taxon>
    </lineage>
</organism>
<accession>A0ACC1Q8A9</accession>
<comment type="caution">
    <text evidence="1">The sequence shown here is derived from an EMBL/GenBank/DDBJ whole genome shotgun (WGS) entry which is preliminary data.</text>
</comment>
<name>A0ACC1Q8A9_9APHY</name>